<reference evidence="1" key="1">
    <citation type="journal article" date="2020" name="Nature">
        <title>Giant virus diversity and host interactions through global metagenomics.</title>
        <authorList>
            <person name="Schulz F."/>
            <person name="Roux S."/>
            <person name="Paez-Espino D."/>
            <person name="Jungbluth S."/>
            <person name="Walsh D.A."/>
            <person name="Denef V.J."/>
            <person name="McMahon K.D."/>
            <person name="Konstantinidis K.T."/>
            <person name="Eloe-Fadrosh E.A."/>
            <person name="Kyrpides N.C."/>
            <person name="Woyke T."/>
        </authorList>
    </citation>
    <scope>NUCLEOTIDE SEQUENCE</scope>
    <source>
        <strain evidence="1">GVMAG-S-1062768-28</strain>
    </source>
</reference>
<accession>A0A6C0JQE2</accession>
<evidence type="ECO:0008006" key="2">
    <source>
        <dbReference type="Google" id="ProtNLM"/>
    </source>
</evidence>
<dbReference type="EMBL" id="MN740694">
    <property type="protein sequence ID" value="QHU07992.1"/>
    <property type="molecule type" value="Genomic_DNA"/>
</dbReference>
<proteinExistence type="predicted"/>
<evidence type="ECO:0000313" key="1">
    <source>
        <dbReference type="EMBL" id="QHU07992.1"/>
    </source>
</evidence>
<sequence>MRFRGKKVILEKDGKKFLDMSMPSGCLFIMDGDFQKEFTHEIPAQKAITDIRISLTFRKHIK</sequence>
<name>A0A6C0JQE2_9ZZZZ</name>
<organism evidence="1">
    <name type="scientific">viral metagenome</name>
    <dbReference type="NCBI Taxonomy" id="1070528"/>
    <lineage>
        <taxon>unclassified sequences</taxon>
        <taxon>metagenomes</taxon>
        <taxon>organismal metagenomes</taxon>
    </lineage>
</organism>
<dbReference type="InterPro" id="IPR037151">
    <property type="entry name" value="AlkB-like_sf"/>
</dbReference>
<dbReference type="Gene3D" id="2.60.120.590">
    <property type="entry name" value="Alpha-ketoglutarate-dependent dioxygenase AlkB-like"/>
    <property type="match status" value="1"/>
</dbReference>
<dbReference type="SUPFAM" id="SSF51197">
    <property type="entry name" value="Clavaminate synthase-like"/>
    <property type="match status" value="1"/>
</dbReference>
<dbReference type="AlphaFoldDB" id="A0A6C0JQE2"/>
<protein>
    <recommendedName>
        <fullName evidence="2">Alpha-ketoglutarate-dependent dioxygenase AlkB-like domain-containing protein</fullName>
    </recommendedName>
</protein>